<dbReference type="HOGENOM" id="CLU_2188783_0_0_1"/>
<evidence type="ECO:0000256" key="1">
    <source>
        <dbReference type="SAM" id="MobiDB-lite"/>
    </source>
</evidence>
<organism evidence="2 3">
    <name type="scientific">Vitis vinifera</name>
    <name type="common">Grape</name>
    <dbReference type="NCBI Taxonomy" id="29760"/>
    <lineage>
        <taxon>Eukaryota</taxon>
        <taxon>Viridiplantae</taxon>
        <taxon>Streptophyta</taxon>
        <taxon>Embryophyta</taxon>
        <taxon>Tracheophyta</taxon>
        <taxon>Spermatophyta</taxon>
        <taxon>Magnoliopsida</taxon>
        <taxon>eudicotyledons</taxon>
        <taxon>Gunneridae</taxon>
        <taxon>Pentapetalae</taxon>
        <taxon>rosids</taxon>
        <taxon>Vitales</taxon>
        <taxon>Vitaceae</taxon>
        <taxon>Viteae</taxon>
        <taxon>Vitis</taxon>
    </lineage>
</organism>
<dbReference type="PaxDb" id="29760-VIT_13s0067g00850.t01"/>
<sequence>MLLAKWIILAETRAQAAMDRRQRRNPSASSSAFSSPASSSSRFRSEKFSSNPPKTSNSLEDAHQLKSKCGKPQRPEQEEEEKQDPNNLLSLVGTCPFMCPVWDGVEERF</sequence>
<evidence type="ECO:0000313" key="2">
    <source>
        <dbReference type="EMBL" id="CCB62582.1"/>
    </source>
</evidence>
<dbReference type="EMBL" id="FN596756">
    <property type="protein sequence ID" value="CCB62582.1"/>
    <property type="molecule type" value="Genomic_DNA"/>
</dbReference>
<dbReference type="InParanoid" id="F6I6L4"/>
<proteinExistence type="predicted"/>
<reference evidence="3" key="1">
    <citation type="journal article" date="2007" name="Nature">
        <title>The grapevine genome sequence suggests ancestral hexaploidization in major angiosperm phyla.</title>
        <authorList>
            <consortium name="The French-Italian Public Consortium for Grapevine Genome Characterization."/>
            <person name="Jaillon O."/>
            <person name="Aury J.-M."/>
            <person name="Noel B."/>
            <person name="Policriti A."/>
            <person name="Clepet C."/>
            <person name="Casagrande A."/>
            <person name="Choisne N."/>
            <person name="Aubourg S."/>
            <person name="Vitulo N."/>
            <person name="Jubin C."/>
            <person name="Vezzi A."/>
            <person name="Legeai F."/>
            <person name="Hugueney P."/>
            <person name="Dasilva C."/>
            <person name="Horner D."/>
            <person name="Mica E."/>
            <person name="Jublot D."/>
            <person name="Poulain J."/>
            <person name="Bruyere C."/>
            <person name="Billault A."/>
            <person name="Segurens B."/>
            <person name="Gouyvenoux M."/>
            <person name="Ugarte E."/>
            <person name="Cattonaro F."/>
            <person name="Anthouard V."/>
            <person name="Vico V."/>
            <person name="Del Fabbro C."/>
            <person name="Alaux M."/>
            <person name="Di Gaspero G."/>
            <person name="Dumas V."/>
            <person name="Felice N."/>
            <person name="Paillard S."/>
            <person name="Juman I."/>
            <person name="Moroldo M."/>
            <person name="Scalabrin S."/>
            <person name="Canaguier A."/>
            <person name="Le Clainche I."/>
            <person name="Malacrida G."/>
            <person name="Durand E."/>
            <person name="Pesole G."/>
            <person name="Laucou V."/>
            <person name="Chatelet P."/>
            <person name="Merdinoglu D."/>
            <person name="Delledonne M."/>
            <person name="Pezzotti M."/>
            <person name="Lecharny A."/>
            <person name="Scarpelli C."/>
            <person name="Artiguenave F."/>
            <person name="Pe M.E."/>
            <person name="Valle G."/>
            <person name="Morgante M."/>
            <person name="Caboche M."/>
            <person name="Adam-Blondon A.-F."/>
            <person name="Weissenbach J."/>
            <person name="Quetier F."/>
            <person name="Wincker P."/>
        </authorList>
    </citation>
    <scope>NUCLEOTIDE SEQUENCE [LARGE SCALE GENOMIC DNA]</scope>
    <source>
        <strain evidence="3">cv. Pinot noir / PN40024</strain>
    </source>
</reference>
<feature type="region of interest" description="Disordered" evidence="1">
    <location>
        <begin position="15"/>
        <end position="88"/>
    </location>
</feature>
<name>F6I6L4_VITVI</name>
<evidence type="ECO:0000313" key="3">
    <source>
        <dbReference type="Proteomes" id="UP000009183"/>
    </source>
</evidence>
<gene>
    <name evidence="2" type="ordered locus">VIT_13s0067g00850</name>
</gene>
<dbReference type="Proteomes" id="UP000009183">
    <property type="component" value="Chromosome 13, unordered"/>
</dbReference>
<dbReference type="AlphaFoldDB" id="F6I6L4"/>
<accession>F6I6L4</accession>
<feature type="compositionally biased region" description="Low complexity" evidence="1">
    <location>
        <begin position="26"/>
        <end position="42"/>
    </location>
</feature>
<protein>
    <submittedName>
        <fullName evidence="2">Uncharacterized protein</fullName>
    </submittedName>
</protein>
<keyword evidence="3" id="KW-1185">Reference proteome</keyword>